<keyword evidence="4" id="KW-0186">Copper</keyword>
<gene>
    <name evidence="10" type="ORF">E6O75_ATG08698</name>
</gene>
<evidence type="ECO:0000256" key="2">
    <source>
        <dbReference type="ARBA" id="ARBA00022723"/>
    </source>
</evidence>
<dbReference type="EMBL" id="SNSC02000022">
    <property type="protein sequence ID" value="TID14552.1"/>
    <property type="molecule type" value="Genomic_DNA"/>
</dbReference>
<dbReference type="InterPro" id="IPR045087">
    <property type="entry name" value="Cu-oxidase_fam"/>
</dbReference>
<evidence type="ECO:0000259" key="8">
    <source>
        <dbReference type="Pfam" id="PF07731"/>
    </source>
</evidence>
<dbReference type="InterPro" id="IPR008972">
    <property type="entry name" value="Cupredoxin"/>
</dbReference>
<organism evidence="10 11">
    <name type="scientific">Venturia nashicola</name>
    <dbReference type="NCBI Taxonomy" id="86259"/>
    <lineage>
        <taxon>Eukaryota</taxon>
        <taxon>Fungi</taxon>
        <taxon>Dikarya</taxon>
        <taxon>Ascomycota</taxon>
        <taxon>Pezizomycotina</taxon>
        <taxon>Dothideomycetes</taxon>
        <taxon>Pleosporomycetidae</taxon>
        <taxon>Venturiales</taxon>
        <taxon>Venturiaceae</taxon>
        <taxon>Venturia</taxon>
    </lineage>
</organism>
<comment type="caution">
    <text evidence="10">The sequence shown here is derived from an EMBL/GenBank/DDBJ whole genome shotgun (WGS) entry which is preliminary data.</text>
</comment>
<dbReference type="InterPro" id="IPR001117">
    <property type="entry name" value="Cu-oxidase_2nd"/>
</dbReference>
<dbReference type="STRING" id="86259.A0A4Z1P2I9"/>
<evidence type="ECO:0000256" key="6">
    <source>
        <dbReference type="SAM" id="SignalP"/>
    </source>
</evidence>
<evidence type="ECO:0000256" key="5">
    <source>
        <dbReference type="SAM" id="MobiDB-lite"/>
    </source>
</evidence>
<sequence length="751" mass="80775">MFTIFALSAIAHAAAETVFPRLSPQYQFAFQNPLPIPQVKEPSASYTNPQNQIPIDFYEIESRPFTHKFFPDLPGASDLLGYDGTFPGPTIRVQKGRQAVVRVVNKGQDQMNLHLHGSYSRSAFDGWAKDLVSSGEYKDYYFPNAVARTLWYHDHTNVKSAMNMYKGLVGMYQIVDQALDASLGIPSGTKYDVPLIFTSHYFVPSGALSNEAAARTSTYGDTILVNGQIQPYLTVEPRKYRFRLLNAATSRVFNFTLRDAASVVPMSVIGSDGGFRQTSSDTPNLIIAMADRWEVMIDFATLAGKNVTLTTKNMWSDTAYEGMDDVLRFVVGSPSKSVVISEKASRPFDVDLKFPDDVKVAAERTIVLQSHMDMMWGLNSFHMDDAMSRVMMRPPLGTVEKYTFRSAGMGMTTGGKTGSSDPLLKAASGSASGGMGGMMGGHSGGGTAGGGMGGHHGGRKMVKRQRMGSGGGMMSMKNAGWTHAMHLHLVDMKIVSRRKQDPSKAEGRDYVEEYEKNAVKDVVLLGSNEIVEVLAKFSPYPGIYMFHCHNAVHEDQGMMGVFNITSLADLGYKDLETALEDPMDPRFRAKKYTGTNLDDIKSKVLPFFASLNAYPDPAKLAEVEDRYWSTRTPPSGNLTGPAVKGGGMIGGGMGMQPAKPKPTPGTTSPSMMGSQPAPKSPDNMADVPQPASTSPSMTGTGAGGMNSNGAMGSGNMNGADMTGAGVMMSGGNPPGGATGCTPHNSHHGGCR</sequence>
<name>A0A4Z1P2I9_9PEZI</name>
<feature type="domain" description="Plastocyanin-like" evidence="9">
    <location>
        <begin position="77"/>
        <end position="177"/>
    </location>
</feature>
<evidence type="ECO:0000313" key="10">
    <source>
        <dbReference type="EMBL" id="TID14552.1"/>
    </source>
</evidence>
<feature type="chain" id="PRO_5021272761" description="Cupredoxin" evidence="6">
    <location>
        <begin position="16"/>
        <end position="751"/>
    </location>
</feature>
<dbReference type="PROSITE" id="PS00079">
    <property type="entry name" value="MULTICOPPER_OXIDASE1"/>
    <property type="match status" value="1"/>
</dbReference>
<feature type="domain" description="Plastocyanin-like" evidence="7">
    <location>
        <begin position="193"/>
        <end position="300"/>
    </location>
</feature>
<proteinExistence type="inferred from homology"/>
<evidence type="ECO:0000256" key="4">
    <source>
        <dbReference type="ARBA" id="ARBA00023008"/>
    </source>
</evidence>
<evidence type="ECO:0008006" key="12">
    <source>
        <dbReference type="Google" id="ProtNLM"/>
    </source>
</evidence>
<evidence type="ECO:0000256" key="3">
    <source>
        <dbReference type="ARBA" id="ARBA00023002"/>
    </source>
</evidence>
<evidence type="ECO:0000313" key="11">
    <source>
        <dbReference type="Proteomes" id="UP000298493"/>
    </source>
</evidence>
<feature type="domain" description="Plastocyanin-like" evidence="8">
    <location>
        <begin position="479"/>
        <end position="564"/>
    </location>
</feature>
<protein>
    <recommendedName>
        <fullName evidence="12">Cupredoxin</fullName>
    </recommendedName>
</protein>
<dbReference type="Proteomes" id="UP000298493">
    <property type="component" value="Unassembled WGS sequence"/>
</dbReference>
<feature type="compositionally biased region" description="Low complexity" evidence="5">
    <location>
        <begin position="707"/>
        <end position="717"/>
    </location>
</feature>
<comment type="similarity">
    <text evidence="1">Belongs to the multicopper oxidase family.</text>
</comment>
<keyword evidence="11" id="KW-1185">Reference proteome</keyword>
<dbReference type="PROSITE" id="PS00080">
    <property type="entry name" value="MULTICOPPER_OXIDASE2"/>
    <property type="match status" value="1"/>
</dbReference>
<dbReference type="Pfam" id="PF07732">
    <property type="entry name" value="Cu-oxidase_3"/>
    <property type="match status" value="1"/>
</dbReference>
<dbReference type="InterPro" id="IPR033138">
    <property type="entry name" value="Cu_oxidase_CS"/>
</dbReference>
<dbReference type="InterPro" id="IPR011706">
    <property type="entry name" value="Cu-oxidase_C"/>
</dbReference>
<dbReference type="Pfam" id="PF00394">
    <property type="entry name" value="Cu-oxidase"/>
    <property type="match status" value="1"/>
</dbReference>
<accession>A0A4Z1P2I9</accession>
<evidence type="ECO:0000259" key="9">
    <source>
        <dbReference type="Pfam" id="PF07732"/>
    </source>
</evidence>
<dbReference type="AlphaFoldDB" id="A0A4Z1P2I9"/>
<feature type="compositionally biased region" description="Gly residues" evidence="5">
    <location>
        <begin position="643"/>
        <end position="654"/>
    </location>
</feature>
<dbReference type="SUPFAM" id="SSF49503">
    <property type="entry name" value="Cupredoxins"/>
    <property type="match status" value="3"/>
</dbReference>
<dbReference type="GO" id="GO:0005507">
    <property type="term" value="F:copper ion binding"/>
    <property type="evidence" value="ECO:0007669"/>
    <property type="project" value="InterPro"/>
</dbReference>
<feature type="compositionally biased region" description="Low complexity" evidence="5">
    <location>
        <begin position="664"/>
        <end position="674"/>
    </location>
</feature>
<dbReference type="InterPro" id="IPR002355">
    <property type="entry name" value="Cu_oxidase_Cu_BS"/>
</dbReference>
<dbReference type="PANTHER" id="PTHR48267">
    <property type="entry name" value="CUPREDOXIN SUPERFAMILY PROTEIN"/>
    <property type="match status" value="1"/>
</dbReference>
<keyword evidence="6" id="KW-0732">Signal</keyword>
<reference evidence="10 11" key="1">
    <citation type="submission" date="2019-04" db="EMBL/GenBank/DDBJ databases">
        <title>High contiguity whole genome sequence and gene annotation resource for two Venturia nashicola isolates.</title>
        <authorList>
            <person name="Prokchorchik M."/>
            <person name="Won K."/>
            <person name="Lee Y."/>
            <person name="Choi E.D."/>
            <person name="Segonzac C."/>
            <person name="Sohn K.H."/>
        </authorList>
    </citation>
    <scope>NUCLEOTIDE SEQUENCE [LARGE SCALE GENOMIC DNA]</scope>
    <source>
        <strain evidence="10 11">PRI2</strain>
    </source>
</reference>
<evidence type="ECO:0000259" key="7">
    <source>
        <dbReference type="Pfam" id="PF00394"/>
    </source>
</evidence>
<dbReference type="InterPro" id="IPR011707">
    <property type="entry name" value="Cu-oxidase-like_N"/>
</dbReference>
<evidence type="ECO:0000256" key="1">
    <source>
        <dbReference type="ARBA" id="ARBA00010609"/>
    </source>
</evidence>
<keyword evidence="3" id="KW-0560">Oxidoreductase</keyword>
<feature type="signal peptide" evidence="6">
    <location>
        <begin position="1"/>
        <end position="15"/>
    </location>
</feature>
<dbReference type="GO" id="GO:0016491">
    <property type="term" value="F:oxidoreductase activity"/>
    <property type="evidence" value="ECO:0007669"/>
    <property type="project" value="UniProtKB-KW"/>
</dbReference>
<feature type="region of interest" description="Disordered" evidence="5">
    <location>
        <begin position="631"/>
        <end position="717"/>
    </location>
</feature>
<dbReference type="Pfam" id="PF07731">
    <property type="entry name" value="Cu-oxidase_2"/>
    <property type="match status" value="1"/>
</dbReference>
<dbReference type="PANTHER" id="PTHR48267:SF1">
    <property type="entry name" value="BILIRUBIN OXIDASE"/>
    <property type="match status" value="1"/>
</dbReference>
<dbReference type="Gene3D" id="2.60.40.420">
    <property type="entry name" value="Cupredoxins - blue copper proteins"/>
    <property type="match status" value="3"/>
</dbReference>
<keyword evidence="2" id="KW-0479">Metal-binding</keyword>